<feature type="domain" description="Tryptophan synthase beta chain-like PALP" evidence="3">
    <location>
        <begin position="39"/>
        <end position="351"/>
    </location>
</feature>
<dbReference type="Gene3D" id="3.40.50.1100">
    <property type="match status" value="2"/>
</dbReference>
<dbReference type="SUPFAM" id="SSF53686">
    <property type="entry name" value="Tryptophan synthase beta subunit-like PLP-dependent enzymes"/>
    <property type="match status" value="1"/>
</dbReference>
<evidence type="ECO:0000259" key="3">
    <source>
        <dbReference type="Pfam" id="PF00291"/>
    </source>
</evidence>
<accession>A0ABP7EKX7</accession>
<dbReference type="CDD" id="cd00640">
    <property type="entry name" value="Trp-synth-beta_II"/>
    <property type="match status" value="1"/>
</dbReference>
<evidence type="ECO:0000313" key="4">
    <source>
        <dbReference type="EMBL" id="GAA3720600.1"/>
    </source>
</evidence>
<dbReference type="NCBIfam" id="NF006058">
    <property type="entry name" value="PRK08206.1"/>
    <property type="match status" value="1"/>
</dbReference>
<dbReference type="NCBIfam" id="TIGR01747">
    <property type="entry name" value="diampropi_NH3ly"/>
    <property type="match status" value="1"/>
</dbReference>
<name>A0ABP7EKX7_9STAP</name>
<sequence>MDMVLNRFKEEGGQTDLLAHFTQGVMERSARFHQSVPEYAATPLVHLDGLAQQLGVANIYAKDESERFGLNAFKGLGGIYVMAEYFRRYEGLDFDDYNELLERLKTHPGVTFATATDGNHGKGVAWAASLLGQKAKVFMPEGAAEHRLEAVRQLGAEATATTLNYDDTVKETANLAEEHGWVLLQDTAWPGYDEIPLMIMEGYTTLMSEVHAQLGDTSFNDITHVFLQAGVGSFAAAMTAAVISRMDGNGPRIIVVEAEAADCFHQSMKDTSGKAQQVTGSLNTVMAGLACGAPSTQGFEMLKASADAFIRCEDGTSERGMRLYGRPVGSDEPVVSGASGAVTLGALHALMTEGGYPQARQKLGLDAVSNVLVINTEGATDPDHYRQVMGE</sequence>
<dbReference type="InterPro" id="IPR010081">
    <property type="entry name" value="DiNH2opropionate_NH3_lyase"/>
</dbReference>
<evidence type="ECO:0000313" key="5">
    <source>
        <dbReference type="Proteomes" id="UP001500920"/>
    </source>
</evidence>
<dbReference type="PANTHER" id="PTHR42937:SF1">
    <property type="entry name" value="DIAMINOPROPIONATE AMMONIA-LYASE"/>
    <property type="match status" value="1"/>
</dbReference>
<dbReference type="EMBL" id="BAABCK010000017">
    <property type="protein sequence ID" value="GAA3720600.1"/>
    <property type="molecule type" value="Genomic_DNA"/>
</dbReference>
<protein>
    <submittedName>
        <fullName evidence="4">Diaminopropionate ammonia-lyase</fullName>
    </submittedName>
</protein>
<evidence type="ECO:0000256" key="2">
    <source>
        <dbReference type="ARBA" id="ARBA00022898"/>
    </source>
</evidence>
<gene>
    <name evidence="4" type="primary">dpaL</name>
    <name evidence="4" type="ORF">GCM10022378_08210</name>
</gene>
<dbReference type="InterPro" id="IPR001926">
    <property type="entry name" value="TrpB-like_PALP"/>
</dbReference>
<evidence type="ECO:0000256" key="1">
    <source>
        <dbReference type="ARBA" id="ARBA00001933"/>
    </source>
</evidence>
<comment type="cofactor">
    <cofactor evidence="1">
        <name>pyridoxal 5'-phosphate</name>
        <dbReference type="ChEBI" id="CHEBI:597326"/>
    </cofactor>
</comment>
<dbReference type="RefSeq" id="WP_344701700.1">
    <property type="nucleotide sequence ID" value="NZ_BAABCK010000017.1"/>
</dbReference>
<proteinExistence type="predicted"/>
<dbReference type="Pfam" id="PF00291">
    <property type="entry name" value="PALP"/>
    <property type="match status" value="1"/>
</dbReference>
<dbReference type="PANTHER" id="PTHR42937">
    <property type="match status" value="1"/>
</dbReference>
<keyword evidence="2" id="KW-0663">Pyridoxal phosphate</keyword>
<dbReference type="InterPro" id="IPR036052">
    <property type="entry name" value="TrpB-like_PALP_sf"/>
</dbReference>
<comment type="caution">
    <text evidence="4">The sequence shown here is derived from an EMBL/GenBank/DDBJ whole genome shotgun (WGS) entry which is preliminary data.</text>
</comment>
<organism evidence="4 5">
    <name type="scientific">Salinicoccus jeotgali</name>
    <dbReference type="NCBI Taxonomy" id="381634"/>
    <lineage>
        <taxon>Bacteria</taxon>
        <taxon>Bacillati</taxon>
        <taxon>Bacillota</taxon>
        <taxon>Bacilli</taxon>
        <taxon>Bacillales</taxon>
        <taxon>Staphylococcaceae</taxon>
        <taxon>Salinicoccus</taxon>
    </lineage>
</organism>
<keyword evidence="5" id="KW-1185">Reference proteome</keyword>
<dbReference type="Proteomes" id="UP001500920">
    <property type="component" value="Unassembled WGS sequence"/>
</dbReference>
<reference evidence="5" key="1">
    <citation type="journal article" date="2019" name="Int. J. Syst. Evol. Microbiol.">
        <title>The Global Catalogue of Microorganisms (GCM) 10K type strain sequencing project: providing services to taxonomists for standard genome sequencing and annotation.</title>
        <authorList>
            <consortium name="The Broad Institute Genomics Platform"/>
            <consortium name="The Broad Institute Genome Sequencing Center for Infectious Disease"/>
            <person name="Wu L."/>
            <person name="Ma J."/>
        </authorList>
    </citation>
    <scope>NUCLEOTIDE SEQUENCE [LARGE SCALE GENOMIC DNA]</scope>
    <source>
        <strain evidence="5">JCM 16981</strain>
    </source>
</reference>